<sequence length="179" mass="20387">MFTVVKMTSDSVYLRSSDGSIRKVFRETLDFKPVLGDEVELYTIEDELLVVKAGAFSPSSSERELKMGLIRGILDLFLETLAIQNNHLSNVKKVLSQLWVTIFMTWSLVGVMLLSLLLLLESIIVLCYQLLVKAFRSLNLREKFRNLSQMRNANTDRTKKATLVEVEPVPSSQEKKDNT</sequence>
<keyword evidence="1" id="KW-0472">Membrane</keyword>
<accession>A0ABV2JHG4</accession>
<dbReference type="RefSeq" id="WP_354369898.1">
    <property type="nucleotide sequence ID" value="NZ_JBEPLN010000053.1"/>
</dbReference>
<feature type="transmembrane region" description="Helical" evidence="1">
    <location>
        <begin position="98"/>
        <end position="131"/>
    </location>
</feature>
<keyword evidence="1" id="KW-0812">Transmembrane</keyword>
<name>A0ABV2JHG4_9STRE</name>
<gene>
    <name evidence="2" type="ORF">ABID28_001861</name>
</gene>
<proteinExistence type="predicted"/>
<evidence type="ECO:0000313" key="3">
    <source>
        <dbReference type="Proteomes" id="UP001549037"/>
    </source>
</evidence>
<reference evidence="2 3" key="1">
    <citation type="submission" date="2024-06" db="EMBL/GenBank/DDBJ databases">
        <title>Genomic Encyclopedia of Type Strains, Phase IV (KMG-IV): sequencing the most valuable type-strain genomes for metagenomic binning, comparative biology and taxonomic classification.</title>
        <authorList>
            <person name="Goeker M."/>
        </authorList>
    </citation>
    <scope>NUCLEOTIDE SEQUENCE [LARGE SCALE GENOMIC DNA]</scope>
    <source>
        <strain evidence="2 3">DSM 28302</strain>
    </source>
</reference>
<evidence type="ECO:0000313" key="2">
    <source>
        <dbReference type="EMBL" id="MET3635199.1"/>
    </source>
</evidence>
<dbReference type="EMBL" id="JBEPLN010000053">
    <property type="protein sequence ID" value="MET3635199.1"/>
    <property type="molecule type" value="Genomic_DNA"/>
</dbReference>
<organism evidence="2 3">
    <name type="scientific">Streptococcus porcorum</name>
    <dbReference type="NCBI Taxonomy" id="701526"/>
    <lineage>
        <taxon>Bacteria</taxon>
        <taxon>Bacillati</taxon>
        <taxon>Bacillota</taxon>
        <taxon>Bacilli</taxon>
        <taxon>Lactobacillales</taxon>
        <taxon>Streptococcaceae</taxon>
        <taxon>Streptococcus</taxon>
    </lineage>
</organism>
<keyword evidence="3" id="KW-1185">Reference proteome</keyword>
<comment type="caution">
    <text evidence="2">The sequence shown here is derived from an EMBL/GenBank/DDBJ whole genome shotgun (WGS) entry which is preliminary data.</text>
</comment>
<keyword evidence="1" id="KW-1133">Transmembrane helix</keyword>
<dbReference type="Proteomes" id="UP001549037">
    <property type="component" value="Unassembled WGS sequence"/>
</dbReference>
<protein>
    <submittedName>
        <fullName evidence="2">Uncharacterized protein</fullName>
    </submittedName>
</protein>
<evidence type="ECO:0000256" key="1">
    <source>
        <dbReference type="SAM" id="Phobius"/>
    </source>
</evidence>